<evidence type="ECO:0000313" key="5">
    <source>
        <dbReference type="RefSeq" id="XP_060544091.1"/>
    </source>
</evidence>
<dbReference type="Proteomes" id="UP001652622">
    <property type="component" value="Unplaced"/>
</dbReference>
<feature type="region of interest" description="Disordered" evidence="1">
    <location>
        <begin position="1048"/>
        <end position="1071"/>
    </location>
</feature>
<evidence type="ECO:0000313" key="2">
    <source>
        <dbReference type="Proteomes" id="UP001652622"/>
    </source>
</evidence>
<dbReference type="InterPro" id="IPR031440">
    <property type="entry name" value="DUF4670"/>
</dbReference>
<name>A0A6P9CUR4_PANGU</name>
<dbReference type="AlphaFoldDB" id="A0A6P9CUR4"/>
<feature type="compositionally biased region" description="Basic and acidic residues" evidence="1">
    <location>
        <begin position="294"/>
        <end position="310"/>
    </location>
</feature>
<dbReference type="KEGG" id="pgut:117673553"/>
<feature type="compositionally biased region" description="Polar residues" evidence="1">
    <location>
        <begin position="669"/>
        <end position="682"/>
    </location>
</feature>
<organism evidence="2 4">
    <name type="scientific">Pantherophis guttatus</name>
    <name type="common">Corn snake</name>
    <name type="synonym">Elaphe guttata</name>
    <dbReference type="NCBI Taxonomy" id="94885"/>
    <lineage>
        <taxon>Eukaryota</taxon>
        <taxon>Metazoa</taxon>
        <taxon>Chordata</taxon>
        <taxon>Craniata</taxon>
        <taxon>Vertebrata</taxon>
        <taxon>Euteleostomi</taxon>
        <taxon>Lepidosauria</taxon>
        <taxon>Squamata</taxon>
        <taxon>Bifurcata</taxon>
        <taxon>Unidentata</taxon>
        <taxon>Episquamata</taxon>
        <taxon>Toxicofera</taxon>
        <taxon>Serpentes</taxon>
        <taxon>Colubroidea</taxon>
        <taxon>Colubridae</taxon>
        <taxon>Colubrinae</taxon>
        <taxon>Pantherophis</taxon>
    </lineage>
</organism>
<proteinExistence type="predicted"/>
<accession>A0A6P9CUR4</accession>
<dbReference type="OMA" id="HMNLYET"/>
<dbReference type="RefSeq" id="XP_034286876.1">
    <property type="nucleotide sequence ID" value="XM_034430985.1"/>
</dbReference>
<evidence type="ECO:0000313" key="6">
    <source>
        <dbReference type="RefSeq" id="XP_060544092.1"/>
    </source>
</evidence>
<feature type="region of interest" description="Disordered" evidence="1">
    <location>
        <begin position="294"/>
        <end position="314"/>
    </location>
</feature>
<dbReference type="RefSeq" id="XP_034286879.1">
    <property type="nucleotide sequence ID" value="XM_034430988.1"/>
</dbReference>
<keyword evidence="2" id="KW-1185">Reference proteome</keyword>
<dbReference type="RefSeq" id="XP_060544091.1">
    <property type="nucleotide sequence ID" value="XM_060688108.1"/>
</dbReference>
<reference evidence="3 4" key="1">
    <citation type="submission" date="2025-04" db="UniProtKB">
        <authorList>
            <consortium name="RefSeq"/>
        </authorList>
    </citation>
    <scope>IDENTIFICATION</scope>
    <source>
        <tissue evidence="3 4">Blood</tissue>
    </source>
</reference>
<protein>
    <submittedName>
        <fullName evidence="3 4">Uncharacterized protein KIAA2012 homolog isoform X1</fullName>
    </submittedName>
</protein>
<dbReference type="GeneID" id="117673553"/>
<feature type="region of interest" description="Disordered" evidence="1">
    <location>
        <begin position="800"/>
        <end position="839"/>
    </location>
</feature>
<gene>
    <name evidence="3 4 5 6" type="primary">KIAA2012</name>
</gene>
<dbReference type="CTD" id="100652824"/>
<evidence type="ECO:0000313" key="4">
    <source>
        <dbReference type="RefSeq" id="XP_034286879.1"/>
    </source>
</evidence>
<dbReference type="RefSeq" id="XP_060544092.1">
    <property type="nucleotide sequence ID" value="XM_060688109.1"/>
</dbReference>
<feature type="compositionally biased region" description="Basic and acidic residues" evidence="1">
    <location>
        <begin position="1048"/>
        <end position="1067"/>
    </location>
</feature>
<dbReference type="PANTHER" id="PTHR21937">
    <property type="entry name" value="CCDC66 DOMAIN-CONTAINING PROTEIN"/>
    <property type="match status" value="1"/>
</dbReference>
<evidence type="ECO:0000313" key="3">
    <source>
        <dbReference type="RefSeq" id="XP_034286876.1"/>
    </source>
</evidence>
<sequence length="1218" mass="141039">MSNLSLLSRGTGQVIRKKQEKLEVHFDSQDDLNWMSPEGLCNVNRLLDHRQIMKEYWGLYPPKTYCTRRGTLFLYSEDVAKPWKWKLQQGCQNKSQTLCVDLHTLQDLARAILVYGSKQLWQDKKGIAQQPYLYFLKDSDCEMVRSMRPGYSAKRYLLKLSQSWDPSVLQKLQNAGYISDPLLFKENAAALRKKLQDLSAIPPKYNLHFFYTPCLYSQSELEEQTYSGLGPPLRKKSENKACLVKGDAEHNARETGRIPLRISVRKLSFHLQPQHSRESIWNQNEAHWQISEDRGVERHQGGKTKKEPHNCEMPNQSVNFPLLGNTRIDTSEFWCEQSHVNFYGGFFPGKKITYSVNQNHLKSTASRGRGLSEDTEVFPLINLGGSKEQDENTKKHRKLVPEFCKLPQITESSPSVQREKIKPSELSKELMILPLLVQSESPAKAKSSRGTCSKEVKSETDVIDKPLALLPNDLVSDTKRRNKQRQTINDGLLRASQDTFYLPLINPGKFALNDGKKRKREVSIGTDNTEQIESHKSTSLNILLTSPNGEMICPSLLRSVQTTDNPREFELATDEEVLEDELSMEVRRPASSSLPEICSEDQASNEKETIQLSVTLKNGHYAPPAYKRLELSLTQQTQHLPRNGTGFENHEVITGNEGVSAEFGERHQPSQTGLCRNSYPQQSEEERGYSSLSQTHSMKQRNASNIMKDEGEQLDSSARSTNIFHYEPHLAHLKISTSEIRQAPNPEHASIKPFDYHEEVMKNPRIDLYASEIFGMEEYMSESTSQPAEVAHLKQAEGVLKSKRTERQKKQPIQKTGDGLKKQKKNLKKEKYQSQTEFVVGKPRKKRIIRKTIAQSKGEPTLAKRLVSVEEQTHETDSGQDDVEAEPISCLIEEQREEKGGGEGDQSLPDSSIFMEEHPLTHDMNQTFSEEFGNTSGFHPGPASETSIATYKAVSTANGSQADAEQGNQLMEDLSLYKEELKLSRDRLIAERAEKRRLAVETKRKEQEERKRKEQEEQERMEKMREEMEQEKQRRIEEFRLRKQQLEAERQLQEEEAERERQAEKTAQDQARWLQEEQRRRFLEIQRKKQAQELERAEAEKRRQKEIEVQLEEERRQLAEMAEEQRLEYEKRKKEEEEKMRLEAEEKRRRAEEEARVALEEARKQALLLSRQMAELEKEQQFQYQLLVEACGLDRRQDISRPWVYSYFQRPFFTTEDD</sequence>
<dbReference type="PANTHER" id="PTHR21937:SF5">
    <property type="entry name" value="GENE 973-RELATED"/>
    <property type="match status" value="1"/>
</dbReference>
<feature type="region of interest" description="Disordered" evidence="1">
    <location>
        <begin position="664"/>
        <end position="701"/>
    </location>
</feature>
<feature type="compositionally biased region" description="Polar residues" evidence="1">
    <location>
        <begin position="690"/>
        <end position="701"/>
    </location>
</feature>
<evidence type="ECO:0000256" key="1">
    <source>
        <dbReference type="SAM" id="MobiDB-lite"/>
    </source>
</evidence>
<dbReference type="Pfam" id="PF15709">
    <property type="entry name" value="DUF4670"/>
    <property type="match status" value="1"/>
</dbReference>
<feature type="region of interest" description="Disordered" evidence="1">
    <location>
        <begin position="992"/>
        <end position="1033"/>
    </location>
</feature>